<feature type="domain" description="DUF7613" evidence="9">
    <location>
        <begin position="824"/>
        <end position="978"/>
    </location>
</feature>
<feature type="compositionally biased region" description="Basic and acidic residues" evidence="6">
    <location>
        <begin position="175"/>
        <end position="188"/>
    </location>
</feature>
<dbReference type="PANTHER" id="PTHR11808:SF35">
    <property type="entry name" value="CYSTATHIONINE GAMMA-SYNTHASE (AFU_ORTHOLOGUE AFUA_7G01590)"/>
    <property type="match status" value="1"/>
</dbReference>
<evidence type="ECO:0000313" key="12">
    <source>
        <dbReference type="Proteomes" id="UP001610446"/>
    </source>
</evidence>
<evidence type="ECO:0000259" key="8">
    <source>
        <dbReference type="Pfam" id="PF24587"/>
    </source>
</evidence>
<feature type="compositionally biased region" description="Polar residues" evidence="6">
    <location>
        <begin position="80"/>
        <end position="97"/>
    </location>
</feature>
<dbReference type="EMBL" id="JBFXLU010000107">
    <property type="protein sequence ID" value="KAL2841693.1"/>
    <property type="molecule type" value="Genomic_DNA"/>
</dbReference>
<feature type="modified residue" description="Glycyl adenylate; alternate" evidence="5">
    <location>
        <position position="1534"/>
    </location>
</feature>
<feature type="compositionally biased region" description="Pro residues" evidence="6">
    <location>
        <begin position="283"/>
        <end position="296"/>
    </location>
</feature>
<evidence type="ECO:0000259" key="10">
    <source>
        <dbReference type="Pfam" id="PF24589"/>
    </source>
</evidence>
<feature type="domain" description="DUF7614" evidence="10">
    <location>
        <begin position="984"/>
        <end position="1101"/>
    </location>
</feature>
<dbReference type="InterPro" id="IPR056030">
    <property type="entry name" value="DUF7611"/>
</dbReference>
<evidence type="ECO:0000256" key="3">
    <source>
        <dbReference type="ARBA" id="ARBA00022898"/>
    </source>
</evidence>
<dbReference type="Pfam" id="PF24587">
    <property type="entry name" value="DUF7612"/>
    <property type="match status" value="1"/>
</dbReference>
<dbReference type="InterPro" id="IPR015421">
    <property type="entry name" value="PyrdxlP-dep_Trfase_major"/>
</dbReference>
<dbReference type="InterPro" id="IPR012675">
    <property type="entry name" value="Beta-grasp_dom_sf"/>
</dbReference>
<comment type="subunit">
    <text evidence="5">Heterotetramer; composed of 2 small (MOCS2A) and 2 large (MOCS2B) subunits.</text>
</comment>
<comment type="pathway">
    <text evidence="5">Cofactor biosynthesis; molybdopterin biosynthesis.</text>
</comment>
<comment type="PTM">
    <text evidence="5">C-terminal thiocarboxylation occurs in 2 steps, it is first acyl-adenylated (-COAMP) via the hesA/moeB/thiF part of UBA4, then thiocarboxylated (-COSH) via the rhodanese domain of UBA4.</text>
</comment>
<dbReference type="InterPro" id="IPR056032">
    <property type="entry name" value="DUF7613"/>
</dbReference>
<feature type="compositionally biased region" description="Basic and acidic residues" evidence="6">
    <location>
        <begin position="1"/>
        <end position="16"/>
    </location>
</feature>
<comment type="subcellular location">
    <subcellularLocation>
        <location evidence="5">Cytoplasm</location>
    </subcellularLocation>
</comment>
<evidence type="ECO:0000256" key="2">
    <source>
        <dbReference type="ARBA" id="ARBA00022553"/>
    </source>
</evidence>
<dbReference type="Gene3D" id="3.90.1150.10">
    <property type="entry name" value="Aspartate Aminotransferase, domain 1"/>
    <property type="match status" value="1"/>
</dbReference>
<evidence type="ECO:0000259" key="7">
    <source>
        <dbReference type="Pfam" id="PF24586"/>
    </source>
</evidence>
<dbReference type="Pfam" id="PF24588">
    <property type="entry name" value="DUF7613"/>
    <property type="match status" value="1"/>
</dbReference>
<feature type="compositionally biased region" description="Polar residues" evidence="6">
    <location>
        <begin position="142"/>
        <end position="162"/>
    </location>
</feature>
<feature type="compositionally biased region" description="Basic residues" evidence="6">
    <location>
        <begin position="113"/>
        <end position="122"/>
    </location>
</feature>
<name>A0ABR4JRV2_9EURO</name>
<accession>A0ABR4JRV2</accession>
<protein>
    <recommendedName>
        <fullName evidence="5">Molybdopterin synthase sulfur carrier subunit</fullName>
    </recommendedName>
    <alternativeName>
        <fullName evidence="5">Common component for nitrate reductase and xanthine dehydrogenase protein G</fullName>
    </alternativeName>
    <alternativeName>
        <fullName evidence="5">Molybdenum cofactor synthesis protein 2 small subunit</fullName>
    </alternativeName>
    <alternativeName>
        <fullName evidence="5">Molybdenum cofactor synthesis protein 2A</fullName>
    </alternativeName>
    <alternativeName>
        <fullName evidence="5">Sulfur carrier protein MOCS2A</fullName>
        <shortName evidence="5">MOCS2A</shortName>
    </alternativeName>
</protein>
<feature type="region of interest" description="Disordered" evidence="6">
    <location>
        <begin position="421"/>
        <end position="442"/>
    </location>
</feature>
<evidence type="ECO:0000256" key="4">
    <source>
        <dbReference type="ARBA" id="ARBA00023150"/>
    </source>
</evidence>
<keyword evidence="3" id="KW-0663">Pyridoxal phosphate</keyword>
<evidence type="ECO:0000259" key="9">
    <source>
        <dbReference type="Pfam" id="PF24588"/>
    </source>
</evidence>
<dbReference type="Pfam" id="PF24589">
    <property type="entry name" value="DUF7614"/>
    <property type="match status" value="1"/>
</dbReference>
<comment type="caution">
    <text evidence="11">The sequence shown here is derived from an EMBL/GenBank/DDBJ whole genome shotgun (WGS) entry which is preliminary data.</text>
</comment>
<dbReference type="InterPro" id="IPR016155">
    <property type="entry name" value="Mopterin_synth/thiamin_S_b"/>
</dbReference>
<feature type="domain" description="DUF7611" evidence="7">
    <location>
        <begin position="533"/>
        <end position="687"/>
    </location>
</feature>
<dbReference type="HAMAP" id="MF_03051">
    <property type="entry name" value="MOCS2A"/>
    <property type="match status" value="1"/>
</dbReference>
<dbReference type="Pfam" id="PF24586">
    <property type="entry name" value="DUF7611"/>
    <property type="match status" value="1"/>
</dbReference>
<feature type="compositionally biased region" description="Polar residues" evidence="6">
    <location>
        <begin position="339"/>
        <end position="350"/>
    </location>
</feature>
<feature type="domain" description="DUF7612" evidence="8">
    <location>
        <begin position="689"/>
        <end position="819"/>
    </location>
</feature>
<feature type="compositionally biased region" description="Polar residues" evidence="6">
    <location>
        <begin position="318"/>
        <end position="328"/>
    </location>
</feature>
<dbReference type="InterPro" id="IPR056033">
    <property type="entry name" value="DUF7614"/>
</dbReference>
<feature type="compositionally biased region" description="Polar residues" evidence="6">
    <location>
        <begin position="255"/>
        <end position="272"/>
    </location>
</feature>
<organism evidence="11 12">
    <name type="scientific">Aspergillus pseudoustus</name>
    <dbReference type="NCBI Taxonomy" id="1810923"/>
    <lineage>
        <taxon>Eukaryota</taxon>
        <taxon>Fungi</taxon>
        <taxon>Dikarya</taxon>
        <taxon>Ascomycota</taxon>
        <taxon>Pezizomycotina</taxon>
        <taxon>Eurotiomycetes</taxon>
        <taxon>Eurotiomycetidae</taxon>
        <taxon>Eurotiales</taxon>
        <taxon>Aspergillaceae</taxon>
        <taxon>Aspergillus</taxon>
        <taxon>Aspergillus subgen. Nidulantes</taxon>
    </lineage>
</organism>
<keyword evidence="12" id="KW-1185">Reference proteome</keyword>
<evidence type="ECO:0000256" key="1">
    <source>
        <dbReference type="ARBA" id="ARBA00001933"/>
    </source>
</evidence>
<dbReference type="InterPro" id="IPR028887">
    <property type="entry name" value="MOCS2A_euk"/>
</dbReference>
<evidence type="ECO:0000256" key="6">
    <source>
        <dbReference type="SAM" id="MobiDB-lite"/>
    </source>
</evidence>
<keyword evidence="5" id="KW-0963">Cytoplasm</keyword>
<dbReference type="SUPFAM" id="SSF54285">
    <property type="entry name" value="MoaD/ThiS"/>
    <property type="match status" value="1"/>
</dbReference>
<feature type="compositionally biased region" description="Polar residues" evidence="6">
    <location>
        <begin position="425"/>
        <end position="441"/>
    </location>
</feature>
<feature type="region of interest" description="Disordered" evidence="6">
    <location>
        <begin position="221"/>
        <end position="356"/>
    </location>
</feature>
<sequence length="1534" mass="169705">MSTEDHFAFMDTERKPAAKKPHWRDKLFSRDKPKYTADQQVEAFLGPVRSKSVSHGGHAVAPVQREIHAPPPRLDIPRQWPSSHEPPTNISPVSNPSPAADIYPSVDIPKIPSKPRKNKGLRVKFADGAPDCIGEGGDESETPTIEISFNRTRSHSQGSNRPNDGDSAQGASPRLRLDTSFNERDRLKSGGNPLDRTPLLVQSAQDSDFLMTLNLGEIGSRLSFRASPGSDSLAQRVRAKMEVEEGRALQHRYTEPTSPQNEQTPDSPSSMYDTPPISETEPAAPPSPLRTPPSPRPTRTATSDDFVPSGLAPGGNMKTVSPPKSQPVNDAASEDLLRPSSQGARSTSASPQPPKYSLRSIASQFGETAFAEFKEYAGQYGALIQLSAESVKPLMETSLAEWVRAAVWWFMRGKKRLEAYARSRPSGTNTRPNSRPSSAGSARQAVVDLAKALWIIENIVPQHGDVTRYGAMSIDALLAVVSTTGDKQLEELLGAHQSVMSHLRSLSVSIKRNNIFSAIPPDAEADTSVWVRYPFFAPDVSAVLSGAASRSMLLDNSGKGPTFVQTMPLGDTSRYFSYGSMFVEVSVSSSEDDSQQFSMPCALSIIRDRADWYVFAAITSQSDLVNVMIQSDKKKGPTWDQVDWQVRSHSMRVKLPRGFELDVMFKEDDFKMLWNIVQYTLKTEASLQPEAGESVVYECTLKQFQYMDPGTPKAFPAEPIERCRLRLFERSVTLTEGTGTRSAHRGFRITVLTTPKVKTLSSVRHLLGHGAPIVFGLLRGENGAPALVLKVTEEGRTRSMLMTFQEVRERTTLHSLLLAMLPKQREHKVIDVPIRAYTIEQPFDRASGQPPKQHLQFPAGTVSVIDQEHDFVDHGYGPTILSEHLRAFVASDWGSVTDRLNLGPGELRLGLDVNNRTGLSIYRPGQQDLTVSAAENLITPEMPEKLTEFLQTAMVKPMVRRFDFGSLKGLHDFERAVTGFKVLFDSVASSFMISRRRMVVPITKKWESSMARIQIVRQDKVVQLLAFLNDFSHGRCLNFVLKSTDTLEGFNRSGKFCVRIVDAKFALPKTDDDPSSDFVCLDMPDYPSEHDDIAIAFDSEAGWCDREDKASHVYSRLTAPNFTRFETVLSSLLNGEAISYSSGLSAFHAALVLLNPRRISIGNGYHGCHGVIDLFSRLTGMQKLPLDCPAEQLEAGDVIHLETPVNPEGTSFNIEIYAKKAHSRGAYLIVDGTFAPPPLQDPFHWGADLVMHSGSKYFGGHSDVLCGVLATQNREWALQLFKDRVFLGSVMGNMESWLGVRSLRTLEVRVQRLSQNATNIVSWLHNALQAQNVAADSDEDVTQKALEQVFHSSLQKQDETWLLKQMPNGFGPVFSITMKEENYARHLPSKLALFQHATSLGGVESLIEWRTMSDKTVDRRLLRVSIGLENWEDLRRDLEMPPTFQIHYFASASSYTGKDTERLPAPLPLSSLFDTLEARYPGIKDKVLTSCSVSLGDEYVDVPESSDGNGDGDGNVVVIKDGDEVAIIPPVSSG</sequence>
<dbReference type="InterPro" id="IPR000277">
    <property type="entry name" value="Cys/Met-Metab_PyrdxlP-dep_enz"/>
</dbReference>
<dbReference type="SUPFAM" id="SSF53383">
    <property type="entry name" value="PLP-dependent transferases"/>
    <property type="match status" value="1"/>
</dbReference>
<dbReference type="PANTHER" id="PTHR11808">
    <property type="entry name" value="TRANS-SULFURATION ENZYME FAMILY MEMBER"/>
    <property type="match status" value="1"/>
</dbReference>
<keyword evidence="4 5" id="KW-0501">Molybdenum cofactor biosynthesis</keyword>
<keyword evidence="2 5" id="KW-0597">Phosphoprotein</keyword>
<proteinExistence type="inferred from homology"/>
<dbReference type="Proteomes" id="UP001610446">
    <property type="component" value="Unassembled WGS sequence"/>
</dbReference>
<evidence type="ECO:0000313" key="11">
    <source>
        <dbReference type="EMBL" id="KAL2841693.1"/>
    </source>
</evidence>
<feature type="compositionally biased region" description="Basic and acidic residues" evidence="6">
    <location>
        <begin position="239"/>
        <end position="254"/>
    </location>
</feature>
<keyword evidence="5" id="KW-0547">Nucleotide-binding</keyword>
<feature type="region of interest" description="Disordered" evidence="6">
    <location>
        <begin position="1"/>
        <end position="23"/>
    </location>
</feature>
<dbReference type="Gene3D" id="3.40.640.10">
    <property type="entry name" value="Type I PLP-dependent aspartate aminotransferase-like (Major domain)"/>
    <property type="match status" value="1"/>
</dbReference>
<dbReference type="InterPro" id="IPR015424">
    <property type="entry name" value="PyrdxlP-dep_Trfase"/>
</dbReference>
<dbReference type="CDD" id="cd00754">
    <property type="entry name" value="Ubl_MoaD"/>
    <property type="match status" value="1"/>
</dbReference>
<feature type="region of interest" description="Disordered" evidence="6">
    <location>
        <begin position="47"/>
        <end position="200"/>
    </location>
</feature>
<comment type="cofactor">
    <cofactor evidence="1">
        <name>pyridoxal 5'-phosphate</name>
        <dbReference type="ChEBI" id="CHEBI:597326"/>
    </cofactor>
</comment>
<dbReference type="Pfam" id="PF01053">
    <property type="entry name" value="Cys_Met_Meta_PP"/>
    <property type="match status" value="1"/>
</dbReference>
<dbReference type="InterPro" id="IPR015422">
    <property type="entry name" value="PyrdxlP-dep_Trfase_small"/>
</dbReference>
<comment type="function">
    <text evidence="5">Acts as a sulfur carrier required for molybdopterin biosynthesis. Component of the molybdopterin synthase complex that catalyzes the conversion of precursor Z into molybdopterin by mediating the incorporation of 2 sulfur atoms into precursor Z to generate a dithiolene group. In the complex, serves as sulfur donor by being thiocarboxylated (-COSH) at its C-terminus by UBA4. After interaction with MOCS2B, the sulfur is then transferred to precursor Z to form molybdopterin.</text>
</comment>
<gene>
    <name evidence="5" type="primary">cnxG</name>
    <name evidence="11" type="ORF">BJY01DRAFT_236295</name>
</gene>
<comment type="similarity">
    <text evidence="5">Belongs to the MoaD family. MOCS2A subfamily.</text>
</comment>
<reference evidence="11 12" key="1">
    <citation type="submission" date="2024-07" db="EMBL/GenBank/DDBJ databases">
        <title>Section-level genome sequencing and comparative genomics of Aspergillus sections Usti and Cavernicolus.</title>
        <authorList>
            <consortium name="Lawrence Berkeley National Laboratory"/>
            <person name="Nybo J.L."/>
            <person name="Vesth T.C."/>
            <person name="Theobald S."/>
            <person name="Frisvad J.C."/>
            <person name="Larsen T.O."/>
            <person name="Kjaerboelling I."/>
            <person name="Rothschild-Mancinelli K."/>
            <person name="Lyhne E.K."/>
            <person name="Kogle M.E."/>
            <person name="Barry K."/>
            <person name="Clum A."/>
            <person name="Na H."/>
            <person name="Ledsgaard L."/>
            <person name="Lin J."/>
            <person name="Lipzen A."/>
            <person name="Kuo A."/>
            <person name="Riley R."/>
            <person name="Mondo S."/>
            <person name="Labutti K."/>
            <person name="Haridas S."/>
            <person name="Pangalinan J."/>
            <person name="Salamov A.A."/>
            <person name="Simmons B.A."/>
            <person name="Magnuson J.K."/>
            <person name="Chen J."/>
            <person name="Drula E."/>
            <person name="Henrissat B."/>
            <person name="Wiebenga A."/>
            <person name="Lubbers R.J."/>
            <person name="Gomes A.C."/>
            <person name="Makela M.R."/>
            <person name="Stajich J."/>
            <person name="Grigoriev I.V."/>
            <person name="Mortensen U.H."/>
            <person name="De Vries R.P."/>
            <person name="Baker S.E."/>
            <person name="Andersen M.R."/>
        </authorList>
    </citation>
    <scope>NUCLEOTIDE SEQUENCE [LARGE SCALE GENOMIC DNA]</scope>
    <source>
        <strain evidence="11 12">CBS 123904</strain>
    </source>
</reference>
<dbReference type="Gene3D" id="3.10.20.30">
    <property type="match status" value="1"/>
</dbReference>
<feature type="modified residue" description="1-thioglycine; alternate" evidence="5">
    <location>
        <position position="1534"/>
    </location>
</feature>
<evidence type="ECO:0000256" key="5">
    <source>
        <dbReference type="HAMAP-Rule" id="MF_03051"/>
    </source>
</evidence>
<dbReference type="InterPro" id="IPR056031">
    <property type="entry name" value="DUF7612"/>
</dbReference>